<evidence type="ECO:0000259" key="5">
    <source>
        <dbReference type="Pfam" id="PF17384"/>
    </source>
</evidence>
<dbReference type="InterPro" id="IPR028998">
    <property type="entry name" value="RimP_C"/>
</dbReference>
<dbReference type="Pfam" id="PF17384">
    <property type="entry name" value="DUF150_C"/>
    <property type="match status" value="1"/>
</dbReference>
<keyword evidence="7" id="KW-1185">Reference proteome</keyword>
<dbReference type="Gene3D" id="2.30.30.180">
    <property type="entry name" value="Ribosome maturation factor RimP, C-terminal domain"/>
    <property type="match status" value="1"/>
</dbReference>
<dbReference type="InterPro" id="IPR028989">
    <property type="entry name" value="RimP_N"/>
</dbReference>
<name>Q1MZS0_9GAMM</name>
<dbReference type="PANTHER" id="PTHR33867:SF1">
    <property type="entry name" value="RIBOSOME MATURATION FACTOR RIMP"/>
    <property type="match status" value="1"/>
</dbReference>
<dbReference type="EMBL" id="AAQH01000017">
    <property type="protein sequence ID" value="EAT11487.1"/>
    <property type="molecule type" value="Genomic_DNA"/>
</dbReference>
<keyword evidence="2 3" id="KW-0690">Ribosome biogenesis</keyword>
<dbReference type="InterPro" id="IPR035956">
    <property type="entry name" value="RimP_N_sf"/>
</dbReference>
<dbReference type="STRING" id="207949.RED65_04750"/>
<dbReference type="InterPro" id="IPR036847">
    <property type="entry name" value="RimP_C_sf"/>
</dbReference>
<dbReference type="Pfam" id="PF02576">
    <property type="entry name" value="RimP_N"/>
    <property type="match status" value="1"/>
</dbReference>
<gene>
    <name evidence="3" type="primary">rimP</name>
    <name evidence="6" type="ORF">RED65_04750</name>
</gene>
<organism evidence="6 7">
    <name type="scientific">Bermanella marisrubri</name>
    <dbReference type="NCBI Taxonomy" id="207949"/>
    <lineage>
        <taxon>Bacteria</taxon>
        <taxon>Pseudomonadati</taxon>
        <taxon>Pseudomonadota</taxon>
        <taxon>Gammaproteobacteria</taxon>
        <taxon>Oceanospirillales</taxon>
        <taxon>Oceanospirillaceae</taxon>
        <taxon>Bermanella</taxon>
    </lineage>
</organism>
<reference evidence="6 7" key="1">
    <citation type="submission" date="2006-03" db="EMBL/GenBank/DDBJ databases">
        <authorList>
            <person name="Pinhassi J."/>
            <person name="Pedros-Alio C."/>
            <person name="Ferriera S."/>
            <person name="Johnson J."/>
            <person name="Kravitz S."/>
            <person name="Halpern A."/>
            <person name="Remington K."/>
            <person name="Beeson K."/>
            <person name="Tran B."/>
            <person name="Rogers Y.-H."/>
            <person name="Friedman R."/>
            <person name="Venter J.C."/>
        </authorList>
    </citation>
    <scope>NUCLEOTIDE SEQUENCE [LARGE SCALE GENOMIC DNA]</scope>
    <source>
        <strain evidence="6 7">RED65</strain>
    </source>
</reference>
<comment type="caution">
    <text evidence="6">The sequence shown here is derived from an EMBL/GenBank/DDBJ whole genome shotgun (WGS) entry which is preliminary data.</text>
</comment>
<evidence type="ECO:0000256" key="1">
    <source>
        <dbReference type="ARBA" id="ARBA00022490"/>
    </source>
</evidence>
<dbReference type="SUPFAM" id="SSF75420">
    <property type="entry name" value="YhbC-like, N-terminal domain"/>
    <property type="match status" value="1"/>
</dbReference>
<dbReference type="SUPFAM" id="SSF74942">
    <property type="entry name" value="YhbC-like, C-terminal domain"/>
    <property type="match status" value="1"/>
</dbReference>
<accession>Q1MZS0</accession>
<dbReference type="CDD" id="cd01734">
    <property type="entry name" value="YlxS_C"/>
    <property type="match status" value="1"/>
</dbReference>
<comment type="function">
    <text evidence="3">Required for maturation of 30S ribosomal subunits.</text>
</comment>
<sequence>MAVRFSLSFSPFFVSVGVNVASKDQQLVELLQPVVEAMGYEFWGLEYIAKGKDSLLRIFIDGENGVNVDDCAAVSRQVSGVMDVEDPITSEYNLEVSSPGLDRPLFTLEHFERYVGEFVDIKLRYAFEGRRKFKGKLVGIEDGEDIVVHVDNHEYLLPIDSIDKANLIYRDNKDK</sequence>
<dbReference type="GO" id="GO:0006412">
    <property type="term" value="P:translation"/>
    <property type="evidence" value="ECO:0007669"/>
    <property type="project" value="TreeGrafter"/>
</dbReference>
<comment type="subcellular location">
    <subcellularLocation>
        <location evidence="3">Cytoplasm</location>
    </subcellularLocation>
</comment>
<dbReference type="FunFam" id="3.30.300.70:FF:000001">
    <property type="entry name" value="Ribosome maturation factor RimP"/>
    <property type="match status" value="1"/>
</dbReference>
<dbReference type="InterPro" id="IPR003728">
    <property type="entry name" value="Ribosome_maturation_RimP"/>
</dbReference>
<dbReference type="PANTHER" id="PTHR33867">
    <property type="entry name" value="RIBOSOME MATURATION FACTOR RIMP"/>
    <property type="match status" value="1"/>
</dbReference>
<dbReference type="HOGENOM" id="CLU_070525_1_1_6"/>
<dbReference type="Gene3D" id="3.30.300.70">
    <property type="entry name" value="RimP-like superfamily, N-terminal"/>
    <property type="match status" value="1"/>
</dbReference>
<dbReference type="AlphaFoldDB" id="Q1MZS0"/>
<keyword evidence="1 3" id="KW-0963">Cytoplasm</keyword>
<evidence type="ECO:0000256" key="3">
    <source>
        <dbReference type="HAMAP-Rule" id="MF_01077"/>
    </source>
</evidence>
<feature type="domain" description="Ribosome maturation factor RimP C-terminal" evidence="5">
    <location>
        <begin position="105"/>
        <end position="169"/>
    </location>
</feature>
<evidence type="ECO:0000313" key="6">
    <source>
        <dbReference type="EMBL" id="EAT11487.1"/>
    </source>
</evidence>
<evidence type="ECO:0000256" key="2">
    <source>
        <dbReference type="ARBA" id="ARBA00022517"/>
    </source>
</evidence>
<proteinExistence type="inferred from homology"/>
<dbReference type="HAMAP" id="MF_01077">
    <property type="entry name" value="RimP"/>
    <property type="match status" value="1"/>
</dbReference>
<dbReference type="NCBIfam" id="NF000927">
    <property type="entry name" value="PRK00092.1-1"/>
    <property type="match status" value="1"/>
</dbReference>
<comment type="similarity">
    <text evidence="3">Belongs to the RimP family.</text>
</comment>
<dbReference type="GO" id="GO:0005829">
    <property type="term" value="C:cytosol"/>
    <property type="evidence" value="ECO:0007669"/>
    <property type="project" value="TreeGrafter"/>
</dbReference>
<evidence type="ECO:0000259" key="4">
    <source>
        <dbReference type="Pfam" id="PF02576"/>
    </source>
</evidence>
<protein>
    <recommendedName>
        <fullName evidence="3">Ribosome maturation factor RimP</fullName>
    </recommendedName>
</protein>
<dbReference type="GO" id="GO:0000028">
    <property type="term" value="P:ribosomal small subunit assembly"/>
    <property type="evidence" value="ECO:0007669"/>
    <property type="project" value="TreeGrafter"/>
</dbReference>
<feature type="domain" description="Ribosome maturation factor RimP N-terminal" evidence="4">
    <location>
        <begin position="30"/>
        <end position="102"/>
    </location>
</feature>
<dbReference type="Proteomes" id="UP000004263">
    <property type="component" value="Unassembled WGS sequence"/>
</dbReference>
<evidence type="ECO:0000313" key="7">
    <source>
        <dbReference type="Proteomes" id="UP000004263"/>
    </source>
</evidence>